<accession>A0A2P2NW76</accession>
<evidence type="ECO:0000313" key="1">
    <source>
        <dbReference type="EMBL" id="MBX46766.1"/>
    </source>
</evidence>
<proteinExistence type="predicted"/>
<sequence length="19" mass="2138">MSMSQYLCKSSLEFEAVAN</sequence>
<reference evidence="1" key="1">
    <citation type="submission" date="2018-02" db="EMBL/GenBank/DDBJ databases">
        <title>Rhizophora mucronata_Transcriptome.</title>
        <authorList>
            <person name="Meera S.P."/>
            <person name="Sreeshan A."/>
            <person name="Augustine A."/>
        </authorList>
    </citation>
    <scope>NUCLEOTIDE SEQUENCE</scope>
    <source>
        <tissue evidence="1">Leaf</tissue>
    </source>
</reference>
<dbReference type="EMBL" id="GGEC01066282">
    <property type="protein sequence ID" value="MBX46766.1"/>
    <property type="molecule type" value="Transcribed_RNA"/>
</dbReference>
<name>A0A2P2NW76_RHIMU</name>
<organism evidence="1">
    <name type="scientific">Rhizophora mucronata</name>
    <name type="common">Asiatic mangrove</name>
    <dbReference type="NCBI Taxonomy" id="61149"/>
    <lineage>
        <taxon>Eukaryota</taxon>
        <taxon>Viridiplantae</taxon>
        <taxon>Streptophyta</taxon>
        <taxon>Embryophyta</taxon>
        <taxon>Tracheophyta</taxon>
        <taxon>Spermatophyta</taxon>
        <taxon>Magnoliopsida</taxon>
        <taxon>eudicotyledons</taxon>
        <taxon>Gunneridae</taxon>
        <taxon>Pentapetalae</taxon>
        <taxon>rosids</taxon>
        <taxon>fabids</taxon>
        <taxon>Malpighiales</taxon>
        <taxon>Rhizophoraceae</taxon>
        <taxon>Rhizophora</taxon>
    </lineage>
</organism>
<protein>
    <submittedName>
        <fullName evidence="1">Uncharacterized protein</fullName>
    </submittedName>
</protein>
<dbReference type="AlphaFoldDB" id="A0A2P2NW76"/>